<name>A0A229FWJ6_9BURK</name>
<dbReference type="Pfam" id="PF11127">
    <property type="entry name" value="YgaP-like_TM"/>
    <property type="match status" value="1"/>
</dbReference>
<evidence type="ECO:0000313" key="3">
    <source>
        <dbReference type="EMBL" id="OXL16283.1"/>
    </source>
</evidence>
<dbReference type="EMBL" id="NJGG01000001">
    <property type="protein sequence ID" value="OXL16283.1"/>
    <property type="molecule type" value="Genomic_DNA"/>
</dbReference>
<keyword evidence="1" id="KW-1133">Transmembrane helix</keyword>
<dbReference type="RefSeq" id="WP_089515309.1">
    <property type="nucleotide sequence ID" value="NZ_NJGG01000001.1"/>
</dbReference>
<protein>
    <recommendedName>
        <fullName evidence="2">Inner membrane protein YgaP-like transmembrane domain-containing protein</fullName>
    </recommendedName>
</protein>
<feature type="domain" description="Inner membrane protein YgaP-like transmembrane" evidence="2">
    <location>
        <begin position="1"/>
        <end position="61"/>
    </location>
</feature>
<keyword evidence="1" id="KW-0812">Transmembrane</keyword>
<keyword evidence="1" id="KW-0472">Membrane</keyword>
<reference evidence="3 4" key="1">
    <citation type="submission" date="2017-06" db="EMBL/GenBank/DDBJ databases">
        <title>Reclassification of a Polynucleobacter cosmopolitanus strain isolated from tropical Lake Victoria as Polynucleobacter victoriensis comb. nov.</title>
        <authorList>
            <person name="Hahn M.W."/>
        </authorList>
    </citation>
    <scope>NUCLEOTIDE SEQUENCE [LARGE SCALE GENOMIC DNA]</scope>
    <source>
        <strain evidence="3 4">MWH-MoIso2</strain>
    </source>
</reference>
<gene>
    <name evidence="3" type="ORF">AOC33_04220</name>
</gene>
<keyword evidence="4" id="KW-1185">Reference proteome</keyword>
<evidence type="ECO:0000313" key="4">
    <source>
        <dbReference type="Proteomes" id="UP000215188"/>
    </source>
</evidence>
<accession>A0A229FWJ6</accession>
<dbReference type="AlphaFoldDB" id="A0A229FWJ6"/>
<evidence type="ECO:0000256" key="1">
    <source>
        <dbReference type="SAM" id="Phobius"/>
    </source>
</evidence>
<dbReference type="InterPro" id="IPR021309">
    <property type="entry name" value="YgaP-like_TM"/>
</dbReference>
<feature type="transmembrane region" description="Helical" evidence="1">
    <location>
        <begin position="12"/>
        <end position="35"/>
    </location>
</feature>
<comment type="caution">
    <text evidence="3">The sequence shown here is derived from an EMBL/GenBank/DDBJ whole genome shotgun (WGS) entry which is preliminary data.</text>
</comment>
<organism evidence="3 4">
    <name type="scientific">Polynucleobacter cosmopolitanus</name>
    <dbReference type="NCBI Taxonomy" id="351345"/>
    <lineage>
        <taxon>Bacteria</taxon>
        <taxon>Pseudomonadati</taxon>
        <taxon>Pseudomonadota</taxon>
        <taxon>Betaproteobacteria</taxon>
        <taxon>Burkholderiales</taxon>
        <taxon>Burkholderiaceae</taxon>
        <taxon>Polynucleobacter</taxon>
    </lineage>
</organism>
<evidence type="ECO:0000259" key="2">
    <source>
        <dbReference type="Pfam" id="PF11127"/>
    </source>
</evidence>
<sequence length="62" mass="6611">MQCNVAGIDRTLRIAIGALLVVLAIIGVIGNWGWIGLLPIATGVFRFCPAYPLLGIKTCKND</sequence>
<dbReference type="Proteomes" id="UP000215188">
    <property type="component" value="Unassembled WGS sequence"/>
</dbReference>
<proteinExistence type="predicted"/>